<evidence type="ECO:0000313" key="3">
    <source>
        <dbReference type="EMBL" id="SNY61446.1"/>
    </source>
</evidence>
<keyword evidence="4" id="KW-1185">Reference proteome</keyword>
<proteinExistence type="predicted"/>
<evidence type="ECO:0008006" key="5">
    <source>
        <dbReference type="Google" id="ProtNLM"/>
    </source>
</evidence>
<reference evidence="3 4" key="1">
    <citation type="submission" date="2017-09" db="EMBL/GenBank/DDBJ databases">
        <authorList>
            <person name="Ehlers B."/>
            <person name="Leendertz F.H."/>
        </authorList>
    </citation>
    <scope>NUCLEOTIDE SEQUENCE [LARGE SCALE GENOMIC DNA]</scope>
    <source>
        <strain evidence="3 4">CGMCC 4.6857</strain>
    </source>
</reference>
<keyword evidence="2" id="KW-0732">Signal</keyword>
<dbReference type="AlphaFoldDB" id="A0A285JQ43"/>
<keyword evidence="1" id="KW-1133">Transmembrane helix</keyword>
<evidence type="ECO:0000256" key="2">
    <source>
        <dbReference type="SAM" id="SignalP"/>
    </source>
</evidence>
<organism evidence="3 4">
    <name type="scientific">Paractinoplanes atraurantiacus</name>
    <dbReference type="NCBI Taxonomy" id="1036182"/>
    <lineage>
        <taxon>Bacteria</taxon>
        <taxon>Bacillati</taxon>
        <taxon>Actinomycetota</taxon>
        <taxon>Actinomycetes</taxon>
        <taxon>Micromonosporales</taxon>
        <taxon>Micromonosporaceae</taxon>
        <taxon>Paractinoplanes</taxon>
    </lineage>
</organism>
<feature type="signal peptide" evidence="2">
    <location>
        <begin position="1"/>
        <end position="24"/>
    </location>
</feature>
<name>A0A285JQ43_9ACTN</name>
<keyword evidence="1" id="KW-0812">Transmembrane</keyword>
<dbReference type="OrthoDB" id="4336304at2"/>
<feature type="transmembrane region" description="Helical" evidence="1">
    <location>
        <begin position="270"/>
        <end position="290"/>
    </location>
</feature>
<evidence type="ECO:0000256" key="1">
    <source>
        <dbReference type="SAM" id="Phobius"/>
    </source>
</evidence>
<evidence type="ECO:0000313" key="4">
    <source>
        <dbReference type="Proteomes" id="UP000219612"/>
    </source>
</evidence>
<protein>
    <recommendedName>
        <fullName evidence="5">DUF916 domain-containing protein</fullName>
    </recommendedName>
</protein>
<accession>A0A285JQ43</accession>
<keyword evidence="1" id="KW-0472">Membrane</keyword>
<gene>
    <name evidence="3" type="ORF">SAMN05421748_122170</name>
</gene>
<dbReference type="Proteomes" id="UP000219612">
    <property type="component" value="Unassembled WGS sequence"/>
</dbReference>
<sequence length="330" mass="34564">MLARIAATALTLAAVLAPPTPAHADALTWSVSPSGPKGPSGRTALDYKLDPGATLSDHIAVTNHSQEPLTLRLYASDAFTTPSGGFDLLAAGATPKDTGAWIKLARTTVTLPKSSRVIVPLTLTVPPNATPGDHAAGVVASLTEATDGKFTVDHRVGTRVYLRVTGPLRPSQTISDVRLDVHPRWNPFTLPGVTATFTVNNTGNVRLGARPTAKASGPFGLGAVSATAPPIPEILPGGATRTSIRLDAVPPLFRDQILLSTPDARSRHTLWLIPWPQLALTAALFSGWLFTRWRRRTRAAAVAAALAAALAAAEQRGRDQALTPPTKGPS</sequence>
<dbReference type="EMBL" id="OBDY01000022">
    <property type="protein sequence ID" value="SNY61446.1"/>
    <property type="molecule type" value="Genomic_DNA"/>
</dbReference>
<feature type="chain" id="PRO_5012854698" description="DUF916 domain-containing protein" evidence="2">
    <location>
        <begin position="25"/>
        <end position="330"/>
    </location>
</feature>
<dbReference type="RefSeq" id="WP_097326384.1">
    <property type="nucleotide sequence ID" value="NZ_OBDY01000022.1"/>
</dbReference>